<sequence>MKKNVGFVGWRGMVGSVLINRMQEENDFCNINPIFFSTSQFGTYCSIINNVTSHNVQNAYDIESLRETDIIITCQGSEYTKKIYPELKKKQWQGYWIDASSFFRTNDDAVIILDPINYNMIMESIKKGIKIFVGSNCTVSLMLMSLGGLFQKKLVEWVAVSTYQAASGAGARYIIELLEQMGMIYSTISNDLFQSTSSVLNIEKKVTEISRSMIFPKKYFSVPLAGSLIPWIDKKMDHGQTREEWKGQIETNKILGLRSPVIIDSTCVRISSLRCHSQSFVVKLNKQLSLNNIEEIISEHNQWVNIIPNNMQNTLQKLNPISVTGTLDIAIGRFKILNIGKKYFSAFTVGDQLLWGAAEPLRRMLNLLIKI</sequence>
<comment type="subunit">
    <text evidence="6">Homodimer.</text>
</comment>
<evidence type="ECO:0000256" key="5">
    <source>
        <dbReference type="ARBA" id="ARBA00010584"/>
    </source>
</evidence>
<evidence type="ECO:0000256" key="16">
    <source>
        <dbReference type="NCBIfam" id="TIGR01745"/>
    </source>
</evidence>
<comment type="pathway">
    <text evidence="3">Amino-acid biosynthesis; L-lysine biosynthesis via DAP pathway; (S)-tetrahydrodipicolinate from L-aspartate: step 2/4.</text>
</comment>
<keyword evidence="9" id="KW-0791">Threonine biosynthesis</keyword>
<evidence type="ECO:0000256" key="12">
    <source>
        <dbReference type="ARBA" id="ARBA00023002"/>
    </source>
</evidence>
<dbReference type="UniPathway" id="UPA00050">
    <property type="reaction ID" value="UER00463"/>
</dbReference>
<evidence type="ECO:0000256" key="3">
    <source>
        <dbReference type="ARBA" id="ARBA00005076"/>
    </source>
</evidence>
<dbReference type="NCBIfam" id="NF005144">
    <property type="entry name" value="PRK06598.1"/>
    <property type="match status" value="1"/>
</dbReference>
<evidence type="ECO:0000256" key="1">
    <source>
        <dbReference type="ARBA" id="ARBA00002492"/>
    </source>
</evidence>
<dbReference type="GO" id="GO:0009088">
    <property type="term" value="P:threonine biosynthetic process"/>
    <property type="evidence" value="ECO:0007669"/>
    <property type="project" value="UniProtKB-UniPathway"/>
</dbReference>
<dbReference type="InterPro" id="IPR036291">
    <property type="entry name" value="NAD(P)-bd_dom_sf"/>
</dbReference>
<dbReference type="EMBL" id="CP061275">
    <property type="protein sequence ID" value="QNS01641.1"/>
    <property type="molecule type" value="Genomic_DNA"/>
</dbReference>
<dbReference type="UniPathway" id="UPA00034">
    <property type="reaction ID" value="UER00016"/>
</dbReference>
<dbReference type="CDD" id="cd23938">
    <property type="entry name" value="ASADH_C_bac_like"/>
    <property type="match status" value="1"/>
</dbReference>
<dbReference type="PANTHER" id="PTHR46278:SF4">
    <property type="entry name" value="ASPARTATE-SEMIALDEHYDE DEHYDROGENASE"/>
    <property type="match status" value="1"/>
</dbReference>
<dbReference type="InterPro" id="IPR011534">
    <property type="entry name" value="Asp_ADH_gamma-type"/>
</dbReference>
<evidence type="ECO:0000256" key="13">
    <source>
        <dbReference type="ARBA" id="ARBA00023154"/>
    </source>
</evidence>
<organism evidence="19 20">
    <name type="scientific">Buchnera aphidicola</name>
    <name type="common">Pentalonia nigronervosa</name>
    <dbReference type="NCBI Taxonomy" id="1309793"/>
    <lineage>
        <taxon>Bacteria</taxon>
        <taxon>Pseudomonadati</taxon>
        <taxon>Pseudomonadota</taxon>
        <taxon>Gammaproteobacteria</taxon>
        <taxon>Enterobacterales</taxon>
        <taxon>Erwiniaceae</taxon>
        <taxon>Buchnera</taxon>
    </lineage>
</organism>
<dbReference type="PROSITE" id="PS01103">
    <property type="entry name" value="ASD"/>
    <property type="match status" value="1"/>
</dbReference>
<gene>
    <name evidence="19" type="primary">asd</name>
    <name evidence="19" type="ORF">ICW73_01415</name>
</gene>
<dbReference type="Gene3D" id="3.30.360.10">
    <property type="entry name" value="Dihydrodipicolinate Reductase, domain 2"/>
    <property type="match status" value="1"/>
</dbReference>
<dbReference type="GO" id="GO:0051287">
    <property type="term" value="F:NAD binding"/>
    <property type="evidence" value="ECO:0007669"/>
    <property type="project" value="InterPro"/>
</dbReference>
<feature type="active site" description="Acyl-thioester intermediate" evidence="17">
    <location>
        <position position="137"/>
    </location>
</feature>
<dbReference type="CDD" id="cd02314">
    <property type="entry name" value="VcASADH1_like_N"/>
    <property type="match status" value="1"/>
</dbReference>
<keyword evidence="10" id="KW-0521">NADP</keyword>
<dbReference type="Gene3D" id="3.40.50.720">
    <property type="entry name" value="NAD(P)-binding Rossmann-like Domain"/>
    <property type="match status" value="1"/>
</dbReference>
<dbReference type="AlphaFoldDB" id="A0A7H1AYT6"/>
<evidence type="ECO:0000256" key="2">
    <source>
        <dbReference type="ARBA" id="ARBA00005021"/>
    </source>
</evidence>
<dbReference type="SUPFAM" id="SSF51735">
    <property type="entry name" value="NAD(P)-binding Rossmann-fold domains"/>
    <property type="match status" value="1"/>
</dbReference>
<dbReference type="SMART" id="SM00859">
    <property type="entry name" value="Semialdhyde_dh"/>
    <property type="match status" value="1"/>
</dbReference>
<keyword evidence="12 19" id="KW-0560">Oxidoreductase</keyword>
<dbReference type="Pfam" id="PF02774">
    <property type="entry name" value="Semialdhyde_dhC"/>
    <property type="match status" value="1"/>
</dbReference>
<dbReference type="EC" id="1.2.1.11" evidence="7 16"/>
<evidence type="ECO:0000256" key="9">
    <source>
        <dbReference type="ARBA" id="ARBA00022697"/>
    </source>
</evidence>
<dbReference type="GO" id="GO:0019877">
    <property type="term" value="P:diaminopimelate biosynthetic process"/>
    <property type="evidence" value="ECO:0007669"/>
    <property type="project" value="UniProtKB-KW"/>
</dbReference>
<feature type="domain" description="Semialdehyde dehydrogenase NAD-binding" evidence="18">
    <location>
        <begin position="4"/>
        <end position="124"/>
    </location>
</feature>
<dbReference type="UniPathway" id="UPA00051">
    <property type="reaction ID" value="UER00464"/>
</dbReference>
<evidence type="ECO:0000259" key="18">
    <source>
        <dbReference type="SMART" id="SM00859"/>
    </source>
</evidence>
<evidence type="ECO:0000256" key="8">
    <source>
        <dbReference type="ARBA" id="ARBA00022605"/>
    </source>
</evidence>
<dbReference type="GO" id="GO:0009086">
    <property type="term" value="P:methionine biosynthetic process"/>
    <property type="evidence" value="ECO:0007669"/>
    <property type="project" value="UniProtKB-KW"/>
</dbReference>
<dbReference type="GO" id="GO:0050661">
    <property type="term" value="F:NADP binding"/>
    <property type="evidence" value="ECO:0007669"/>
    <property type="project" value="InterPro"/>
</dbReference>
<dbReference type="SUPFAM" id="SSF55347">
    <property type="entry name" value="Glyceraldehyde-3-phosphate dehydrogenase-like, C-terminal domain"/>
    <property type="match status" value="1"/>
</dbReference>
<feature type="active site" description="Proton acceptor" evidence="17">
    <location>
        <position position="276"/>
    </location>
</feature>
<evidence type="ECO:0000256" key="7">
    <source>
        <dbReference type="ARBA" id="ARBA00013120"/>
    </source>
</evidence>
<dbReference type="GO" id="GO:0004073">
    <property type="term" value="F:aspartate-semialdehyde dehydrogenase activity"/>
    <property type="evidence" value="ECO:0007669"/>
    <property type="project" value="UniProtKB-UniRule"/>
</dbReference>
<dbReference type="Pfam" id="PF01118">
    <property type="entry name" value="Semialdhyde_dh"/>
    <property type="match status" value="1"/>
</dbReference>
<dbReference type="GO" id="GO:0009089">
    <property type="term" value="P:lysine biosynthetic process via diaminopimelate"/>
    <property type="evidence" value="ECO:0007669"/>
    <property type="project" value="UniProtKB-UniRule"/>
</dbReference>
<dbReference type="GO" id="GO:0046983">
    <property type="term" value="F:protein dimerization activity"/>
    <property type="evidence" value="ECO:0007669"/>
    <property type="project" value="InterPro"/>
</dbReference>
<dbReference type="PIRSF" id="PIRSF000148">
    <property type="entry name" value="ASA_dh"/>
    <property type="match status" value="1"/>
</dbReference>
<dbReference type="GO" id="GO:0009097">
    <property type="term" value="P:isoleucine biosynthetic process"/>
    <property type="evidence" value="ECO:0007669"/>
    <property type="project" value="InterPro"/>
</dbReference>
<name>A0A7H1AYT6_9GAMM</name>
<proteinExistence type="inferred from homology"/>
<evidence type="ECO:0000256" key="15">
    <source>
        <dbReference type="ARBA" id="ARBA00047891"/>
    </source>
</evidence>
<comment type="catalytic activity">
    <reaction evidence="15">
        <text>L-aspartate 4-semialdehyde + phosphate + NADP(+) = 4-phospho-L-aspartate + NADPH + H(+)</text>
        <dbReference type="Rhea" id="RHEA:24284"/>
        <dbReference type="ChEBI" id="CHEBI:15378"/>
        <dbReference type="ChEBI" id="CHEBI:43474"/>
        <dbReference type="ChEBI" id="CHEBI:57535"/>
        <dbReference type="ChEBI" id="CHEBI:57783"/>
        <dbReference type="ChEBI" id="CHEBI:58349"/>
        <dbReference type="ChEBI" id="CHEBI:537519"/>
        <dbReference type="EC" id="1.2.1.11"/>
    </reaction>
</comment>
<evidence type="ECO:0000256" key="17">
    <source>
        <dbReference type="PIRSR" id="PIRSR000148-1"/>
    </source>
</evidence>
<evidence type="ECO:0000256" key="11">
    <source>
        <dbReference type="ARBA" id="ARBA00022915"/>
    </source>
</evidence>
<keyword evidence="8" id="KW-0028">Amino-acid biosynthesis</keyword>
<dbReference type="NCBIfam" id="TIGR01745">
    <property type="entry name" value="asd_gamma"/>
    <property type="match status" value="1"/>
</dbReference>
<evidence type="ECO:0000256" key="6">
    <source>
        <dbReference type="ARBA" id="ARBA00011738"/>
    </source>
</evidence>
<evidence type="ECO:0000313" key="19">
    <source>
        <dbReference type="EMBL" id="QNS01641.1"/>
    </source>
</evidence>
<comment type="pathway">
    <text evidence="4">Amino-acid biosynthesis; L-threonine biosynthesis; L-threonine from L-aspartate: step 2/5.</text>
</comment>
<accession>A0A7H1AYT6</accession>
<dbReference type="InterPro" id="IPR000319">
    <property type="entry name" value="Asp-semialdehyde_DH_CS"/>
</dbReference>
<evidence type="ECO:0000256" key="4">
    <source>
        <dbReference type="ARBA" id="ARBA00005097"/>
    </source>
</evidence>
<reference evidence="19 20" key="1">
    <citation type="submission" date="2020-09" db="EMBL/GenBank/DDBJ databases">
        <title>Genome sequence of the banana aphid, Pentalonia nigronervosa Coquerel (Hemiptera: Aphididae) and its symbionts.</title>
        <authorList>
            <person name="Mathers T.C."/>
            <person name="Mugford S.T."/>
            <person name="Hogenhout S.A."/>
            <person name="Tripathi L."/>
        </authorList>
    </citation>
    <scope>NUCLEOTIDE SEQUENCE [LARGE SCALE GENOMIC DNA]</scope>
    <source>
        <strain evidence="19">Ba4</strain>
    </source>
</reference>
<keyword evidence="13" id="KW-0457">Lysine biosynthesis</keyword>
<protein>
    <recommendedName>
        <fullName evidence="7 16">Aspartate-semialdehyde dehydrogenase</fullName>
        <ecNumber evidence="7 16">1.2.1.11</ecNumber>
    </recommendedName>
</protein>
<comment type="similarity">
    <text evidence="5">Belongs to the aspartate-semialdehyde dehydrogenase family.</text>
</comment>
<evidence type="ECO:0000313" key="20">
    <source>
        <dbReference type="Proteomes" id="UP000516346"/>
    </source>
</evidence>
<keyword evidence="14" id="KW-0486">Methionine biosynthesis</keyword>
<dbReference type="InterPro" id="IPR000534">
    <property type="entry name" value="Semialdehyde_DH_NAD-bd"/>
</dbReference>
<dbReference type="PANTHER" id="PTHR46278">
    <property type="entry name" value="DEHYDROGENASE, PUTATIVE-RELATED"/>
    <property type="match status" value="1"/>
</dbReference>
<dbReference type="InterPro" id="IPR012280">
    <property type="entry name" value="Semialdhyde_DH_dimer_dom"/>
</dbReference>
<comment type="pathway">
    <text evidence="2">Amino-acid biosynthesis; L-methionine biosynthesis via de novo pathway; L-homoserine from L-aspartate: step 2/3.</text>
</comment>
<keyword evidence="11" id="KW-0220">Diaminopimelate biosynthesis</keyword>
<evidence type="ECO:0000256" key="14">
    <source>
        <dbReference type="ARBA" id="ARBA00023167"/>
    </source>
</evidence>
<evidence type="ECO:0000256" key="10">
    <source>
        <dbReference type="ARBA" id="ARBA00022857"/>
    </source>
</evidence>
<comment type="function">
    <text evidence="1">Catalyzes the NADPH-dependent formation of L-aspartate-semialdehyde (L-ASA) by the reductive dephosphorylation of L-aspartyl-4-phosphate.</text>
</comment>
<dbReference type="Proteomes" id="UP000516346">
    <property type="component" value="Chromosome"/>
</dbReference>